<dbReference type="RefSeq" id="WP_075030775.1">
    <property type="nucleotide sequence ID" value="NZ_FONR01000014.1"/>
</dbReference>
<proteinExistence type="predicted"/>
<evidence type="ECO:0000313" key="1">
    <source>
        <dbReference type="EMBL" id="SFF97215.1"/>
    </source>
</evidence>
<reference evidence="1 2" key="1">
    <citation type="submission" date="2016-10" db="EMBL/GenBank/DDBJ databases">
        <authorList>
            <person name="de Groot N.N."/>
        </authorList>
    </citation>
    <scope>NUCLEOTIDE SEQUENCE [LARGE SCALE GENOMIC DNA]</scope>
    <source>
        <strain evidence="1 2">OK461</strain>
    </source>
</reference>
<dbReference type="EMBL" id="FONR01000014">
    <property type="protein sequence ID" value="SFF97215.1"/>
    <property type="molecule type" value="Genomic_DNA"/>
</dbReference>
<gene>
    <name evidence="1" type="ORF">SAMN02787118_114114</name>
</gene>
<dbReference type="OrthoDB" id="4548279at2"/>
<name>A0A1I2N026_9ACTN</name>
<protein>
    <submittedName>
        <fullName evidence="1">Uncharacterized protein</fullName>
    </submittedName>
</protein>
<dbReference type="AlphaFoldDB" id="A0A1I2N026"/>
<organism evidence="1 2">
    <name type="scientific">Streptomyces mirabilis</name>
    <dbReference type="NCBI Taxonomy" id="68239"/>
    <lineage>
        <taxon>Bacteria</taxon>
        <taxon>Bacillati</taxon>
        <taxon>Actinomycetota</taxon>
        <taxon>Actinomycetes</taxon>
        <taxon>Kitasatosporales</taxon>
        <taxon>Streptomycetaceae</taxon>
        <taxon>Streptomyces</taxon>
    </lineage>
</organism>
<evidence type="ECO:0000313" key="2">
    <source>
        <dbReference type="Proteomes" id="UP000181942"/>
    </source>
</evidence>
<sequence length="131" mass="14085">MIARAELAEALAAGDDVADPPRREVRDPAPSAYVAKAPVAGATVVRRRAGMTVQALTPEYRRIIELVQAEPGDGERVSAKELAARLELELVPAKIEGVRSRAKRLVEREWLTASPSGRFMPRDSLVSAAGS</sequence>
<accession>A0A1I2N026</accession>
<dbReference type="Proteomes" id="UP000181942">
    <property type="component" value="Unassembled WGS sequence"/>
</dbReference>